<dbReference type="Proteomes" id="UP000199152">
    <property type="component" value="Unassembled WGS sequence"/>
</dbReference>
<dbReference type="InterPro" id="IPR015943">
    <property type="entry name" value="WD40/YVTN_repeat-like_dom_sf"/>
</dbReference>
<keyword evidence="4" id="KW-0238">DNA-binding</keyword>
<protein>
    <submittedName>
        <fullName evidence="4">DNA-binding beta-propeller fold protein YncE</fullName>
    </submittedName>
</protein>
<organism evidence="4 5">
    <name type="scientific">Geodermatophilus ruber</name>
    <dbReference type="NCBI Taxonomy" id="504800"/>
    <lineage>
        <taxon>Bacteria</taxon>
        <taxon>Bacillati</taxon>
        <taxon>Actinomycetota</taxon>
        <taxon>Actinomycetes</taxon>
        <taxon>Geodermatophilales</taxon>
        <taxon>Geodermatophilaceae</taxon>
        <taxon>Geodermatophilus</taxon>
    </lineage>
</organism>
<dbReference type="InterPro" id="IPR051200">
    <property type="entry name" value="Host-pathogen_enzymatic-act"/>
</dbReference>
<dbReference type="SUPFAM" id="SSF50974">
    <property type="entry name" value="Nitrous oxide reductase, N-terminal domain"/>
    <property type="match status" value="1"/>
</dbReference>
<evidence type="ECO:0000313" key="4">
    <source>
        <dbReference type="EMBL" id="SFL07962.1"/>
    </source>
</evidence>
<evidence type="ECO:0000313" key="5">
    <source>
        <dbReference type="Proteomes" id="UP000199152"/>
    </source>
</evidence>
<reference evidence="4 5" key="1">
    <citation type="submission" date="2016-10" db="EMBL/GenBank/DDBJ databases">
        <authorList>
            <person name="de Groot N.N."/>
        </authorList>
    </citation>
    <scope>NUCLEOTIDE SEQUENCE [LARGE SCALE GENOMIC DNA]</scope>
    <source>
        <strain evidence="4 5">DSM 45317</strain>
    </source>
</reference>
<accession>A0A1I4EQE0</accession>
<keyword evidence="5" id="KW-1185">Reference proteome</keyword>
<keyword evidence="1" id="KW-0732">Signal</keyword>
<sequence length="397" mass="41466">MRPGLVCIGTAVALLAGCTSGQTGHAQHAGPSGTTAPTAAPPSAEGAVPGAAGDDLPGMPPVTDPGNVYAAAGAGMLAPTARAARPLVYVPHNSGEVWVIDPATFAVVDRFPAGDEVQHVVPSYDMRTLYATDDVGDTVTPIDPRTGRPGARIPVVDPYNMYFTPDGGAAISVAWDHRALVFYDPHSWAEQGRLAVPDCAGVDHADFTLDGRIGVFTCERAGSVAVVDVAARTLLRMIDMPVRHTHMGPQDVRLAPDGSRFYVADSDQGGLWVLDGAATRVIGEIPTGAGAHGLYLSRDAGQLYVSNRLDHSVSVLDARTGAEITRWPVPGGSPDMGGVTADGSQLWLSGRYDSEVYVLSTVDGRLLARIPVAEGPHGLCVWPQPGRYSLGHTGNTR</sequence>
<name>A0A1I4EQE0_9ACTN</name>
<feature type="compositionally biased region" description="Low complexity" evidence="2">
    <location>
        <begin position="29"/>
        <end position="47"/>
    </location>
</feature>
<dbReference type="InterPro" id="IPR011045">
    <property type="entry name" value="N2O_reductase_N"/>
</dbReference>
<dbReference type="PROSITE" id="PS51257">
    <property type="entry name" value="PROKAR_LIPOPROTEIN"/>
    <property type="match status" value="1"/>
</dbReference>
<evidence type="ECO:0000259" key="3">
    <source>
        <dbReference type="Pfam" id="PF21783"/>
    </source>
</evidence>
<evidence type="ECO:0000256" key="2">
    <source>
        <dbReference type="SAM" id="MobiDB-lite"/>
    </source>
</evidence>
<evidence type="ECO:0000256" key="1">
    <source>
        <dbReference type="ARBA" id="ARBA00022729"/>
    </source>
</evidence>
<dbReference type="PANTHER" id="PTHR47197">
    <property type="entry name" value="PROTEIN NIRF"/>
    <property type="match status" value="1"/>
</dbReference>
<dbReference type="GO" id="GO:0003677">
    <property type="term" value="F:DNA binding"/>
    <property type="evidence" value="ECO:0007669"/>
    <property type="project" value="UniProtKB-KW"/>
</dbReference>
<dbReference type="InParanoid" id="A0A1I4EQE0"/>
<feature type="domain" description="YNCE-like beta-propeller" evidence="3">
    <location>
        <begin position="81"/>
        <end position="380"/>
    </location>
</feature>
<dbReference type="Pfam" id="PF21783">
    <property type="entry name" value="YNCE"/>
    <property type="match status" value="1"/>
</dbReference>
<dbReference type="RefSeq" id="WP_091324493.1">
    <property type="nucleotide sequence ID" value="NZ_FOSW01000006.1"/>
</dbReference>
<dbReference type="PANTHER" id="PTHR47197:SF3">
    <property type="entry name" value="DIHYDRO-HEME D1 DEHYDROGENASE"/>
    <property type="match status" value="1"/>
</dbReference>
<feature type="region of interest" description="Disordered" evidence="2">
    <location>
        <begin position="21"/>
        <end position="64"/>
    </location>
</feature>
<proteinExistence type="predicted"/>
<dbReference type="InterPro" id="IPR048433">
    <property type="entry name" value="YNCE-like_beta-prop"/>
</dbReference>
<dbReference type="Gene3D" id="2.130.10.10">
    <property type="entry name" value="YVTN repeat-like/Quinoprotein amine dehydrogenase"/>
    <property type="match status" value="2"/>
</dbReference>
<dbReference type="EMBL" id="FOSW01000006">
    <property type="protein sequence ID" value="SFL07962.1"/>
    <property type="molecule type" value="Genomic_DNA"/>
</dbReference>
<dbReference type="OrthoDB" id="145213at2"/>
<gene>
    <name evidence="4" type="ORF">SAMN04488085_106139</name>
</gene>
<dbReference type="AlphaFoldDB" id="A0A1I4EQE0"/>
<dbReference type="STRING" id="504800.SAMN04488085_106139"/>